<dbReference type="RefSeq" id="WP_079654417.1">
    <property type="nucleotide sequence ID" value="NZ_LT670846.1"/>
</dbReference>
<keyword evidence="3" id="KW-1185">Reference proteome</keyword>
<dbReference type="InterPro" id="IPR001633">
    <property type="entry name" value="EAL_dom"/>
</dbReference>
<dbReference type="PANTHER" id="PTHR33121:SF71">
    <property type="entry name" value="OXYGEN SENSOR PROTEIN DOSP"/>
    <property type="match status" value="1"/>
</dbReference>
<dbReference type="SUPFAM" id="SSF141868">
    <property type="entry name" value="EAL domain-like"/>
    <property type="match status" value="1"/>
</dbReference>
<dbReference type="Pfam" id="PF00563">
    <property type="entry name" value="EAL"/>
    <property type="match status" value="1"/>
</dbReference>
<dbReference type="AlphaFoldDB" id="A0A1M6T6N7"/>
<dbReference type="Gene3D" id="3.20.20.450">
    <property type="entry name" value="EAL domain"/>
    <property type="match status" value="1"/>
</dbReference>
<dbReference type="PANTHER" id="PTHR33121">
    <property type="entry name" value="CYCLIC DI-GMP PHOSPHODIESTERASE PDEF"/>
    <property type="match status" value="1"/>
</dbReference>
<name>A0A1M6T6N7_9AQUI</name>
<dbReference type="InterPro" id="IPR050706">
    <property type="entry name" value="Cyclic-di-GMP_PDE-like"/>
</dbReference>
<accession>A0A1M6T6N7</accession>
<gene>
    <name evidence="2" type="ORF">SAMN05444391_1322</name>
</gene>
<proteinExistence type="predicted"/>
<dbReference type="Proteomes" id="UP000189810">
    <property type="component" value="Chromosome I"/>
</dbReference>
<reference evidence="2 3" key="1">
    <citation type="submission" date="2016-11" db="EMBL/GenBank/DDBJ databases">
        <authorList>
            <person name="Jaros S."/>
            <person name="Januszkiewicz K."/>
            <person name="Wedrychowicz H."/>
        </authorList>
    </citation>
    <scope>NUCLEOTIDE SEQUENCE [LARGE SCALE GENOMIC DNA]</scope>
    <source>
        <strain evidence="2 3">DSM 19557</strain>
    </source>
</reference>
<feature type="domain" description="EAL" evidence="1">
    <location>
        <begin position="1"/>
        <end position="197"/>
    </location>
</feature>
<dbReference type="InterPro" id="IPR035919">
    <property type="entry name" value="EAL_sf"/>
</dbReference>
<organism evidence="2 3">
    <name type="scientific">Thermocrinis minervae</name>
    <dbReference type="NCBI Taxonomy" id="381751"/>
    <lineage>
        <taxon>Bacteria</taxon>
        <taxon>Pseudomonadati</taxon>
        <taxon>Aquificota</taxon>
        <taxon>Aquificia</taxon>
        <taxon>Aquificales</taxon>
        <taxon>Aquificaceae</taxon>
        <taxon>Thermocrinis</taxon>
    </lineage>
</organism>
<protein>
    <submittedName>
        <fullName evidence="2">EAL domain-containing protein</fullName>
    </submittedName>
</protein>
<evidence type="ECO:0000259" key="1">
    <source>
        <dbReference type="PROSITE" id="PS50883"/>
    </source>
</evidence>
<dbReference type="STRING" id="381751.SAMN05444391_1322"/>
<dbReference type="CDD" id="cd01948">
    <property type="entry name" value="EAL"/>
    <property type="match status" value="1"/>
</dbReference>
<evidence type="ECO:0000313" key="2">
    <source>
        <dbReference type="EMBL" id="SHK52574.1"/>
    </source>
</evidence>
<evidence type="ECO:0000313" key="3">
    <source>
        <dbReference type="Proteomes" id="UP000189810"/>
    </source>
</evidence>
<dbReference type="SMART" id="SM00052">
    <property type="entry name" value="EAL"/>
    <property type="match status" value="1"/>
</dbReference>
<sequence length="197" mass="23467">MKLEKILRTQSLEPYGYELLMGKAPRSVEEDWEFFNALIELAYPESLYVYFINIYPRTIIRHQDELYEILKDRENIVLEIIEEDTKEEEIIYLSNIKDYLGFKFCIDDFGRRSSNIDRLILLRPEFIKLDFELLKGYNLEVVENVKRLVHSIIPGVKLIAEKVETQEQYNIALALEIDFVQGYYFMHEDSGSHMLRP</sequence>
<dbReference type="OrthoDB" id="9721at2"/>
<dbReference type="EMBL" id="LT670846">
    <property type="protein sequence ID" value="SHK52574.1"/>
    <property type="molecule type" value="Genomic_DNA"/>
</dbReference>
<dbReference type="PROSITE" id="PS50883">
    <property type="entry name" value="EAL"/>
    <property type="match status" value="1"/>
</dbReference>
<dbReference type="GO" id="GO:0071111">
    <property type="term" value="F:cyclic-guanylate-specific phosphodiesterase activity"/>
    <property type="evidence" value="ECO:0007669"/>
    <property type="project" value="InterPro"/>
</dbReference>